<evidence type="ECO:0000313" key="6">
    <source>
        <dbReference type="EMBL" id="TCP57312.1"/>
    </source>
</evidence>
<evidence type="ECO:0000256" key="1">
    <source>
        <dbReference type="ARBA" id="ARBA00004196"/>
    </source>
</evidence>
<evidence type="ECO:0000256" key="4">
    <source>
        <dbReference type="ARBA" id="ARBA00022729"/>
    </source>
</evidence>
<dbReference type="Gene3D" id="3.40.50.1980">
    <property type="entry name" value="Nitrogenase molybdenum iron protein domain"/>
    <property type="match status" value="2"/>
</dbReference>
<dbReference type="GO" id="GO:1901678">
    <property type="term" value="P:iron coordination entity transport"/>
    <property type="evidence" value="ECO:0007669"/>
    <property type="project" value="UniProtKB-ARBA"/>
</dbReference>
<evidence type="ECO:0000313" key="7">
    <source>
        <dbReference type="Proteomes" id="UP000294911"/>
    </source>
</evidence>
<comment type="subcellular location">
    <subcellularLocation>
        <location evidence="1">Cell envelope</location>
    </subcellularLocation>
</comment>
<keyword evidence="3" id="KW-0813">Transport</keyword>
<dbReference type="PROSITE" id="PS51257">
    <property type="entry name" value="PROKAR_LIPOPROTEIN"/>
    <property type="match status" value="1"/>
</dbReference>
<dbReference type="AlphaFoldDB" id="A0A4R2R3C2"/>
<dbReference type="RefSeq" id="WP_132875802.1">
    <property type="nucleotide sequence ID" value="NZ_SLXQ01000001.1"/>
</dbReference>
<keyword evidence="7" id="KW-1185">Reference proteome</keyword>
<evidence type="ECO:0000256" key="2">
    <source>
        <dbReference type="ARBA" id="ARBA00008814"/>
    </source>
</evidence>
<dbReference type="OrthoDB" id="7941913at2"/>
<dbReference type="SUPFAM" id="SSF53807">
    <property type="entry name" value="Helical backbone' metal receptor"/>
    <property type="match status" value="1"/>
</dbReference>
<keyword evidence="4" id="KW-0732">Signal</keyword>
<dbReference type="InterPro" id="IPR002491">
    <property type="entry name" value="ABC_transptr_periplasmic_BD"/>
</dbReference>
<dbReference type="PROSITE" id="PS50983">
    <property type="entry name" value="FE_B12_PBP"/>
    <property type="match status" value="1"/>
</dbReference>
<dbReference type="PROSITE" id="PS51318">
    <property type="entry name" value="TAT"/>
    <property type="match status" value="1"/>
</dbReference>
<comment type="similarity">
    <text evidence="2">Belongs to the bacterial solute-binding protein 8 family.</text>
</comment>
<dbReference type="PANTHER" id="PTHR30532">
    <property type="entry name" value="IRON III DICITRATE-BINDING PERIPLASMIC PROTEIN"/>
    <property type="match status" value="1"/>
</dbReference>
<protein>
    <submittedName>
        <fullName evidence="6">Iron complex transport system substrate-binding protein</fullName>
    </submittedName>
</protein>
<dbReference type="Proteomes" id="UP000294911">
    <property type="component" value="Unassembled WGS sequence"/>
</dbReference>
<dbReference type="InterPro" id="IPR051313">
    <property type="entry name" value="Bact_iron-sidero_bind"/>
</dbReference>
<proteinExistence type="inferred from homology"/>
<evidence type="ECO:0000256" key="3">
    <source>
        <dbReference type="ARBA" id="ARBA00022448"/>
    </source>
</evidence>
<evidence type="ECO:0000259" key="5">
    <source>
        <dbReference type="PROSITE" id="PS50983"/>
    </source>
</evidence>
<sequence length="331" mass="36667">MRALDRRSFLAGTLAAGATATLAACGYRGDDTGEGTAWRYTDDRDKQINLPKRPERVVAQITPAAALWDFGIEPVGIFGPSRLPGGKQDPQSGSIELDKTTSLGNVWGEFNYDKFVSLNPDLLVSVTYVDNELWYVPTEQTADVAKAAPTLAVDLAERDMKQATQEFEKLAGRLGADLEAERVTSAKRRFTKAEEEFTKVAKETSNLRVLAMSAQQDLLHVGTPAAFPTTRYYAERGMNFVKPDNVAPKDYFAELSWENADRYEADVLFYDDRFSSLKPKDLTDNPTWSRLPAVRAGRLIPWTSEPPLSYAALAEVLETLTENLKEAAARS</sequence>
<dbReference type="PANTHER" id="PTHR30532:SF24">
    <property type="entry name" value="FERRIC ENTEROBACTIN-BINDING PERIPLASMIC PROTEIN FEPB"/>
    <property type="match status" value="1"/>
</dbReference>
<reference evidence="6 7" key="1">
    <citation type="submission" date="2019-03" db="EMBL/GenBank/DDBJ databases">
        <title>Genomic Encyclopedia of Type Strains, Phase IV (KMG-IV): sequencing the most valuable type-strain genomes for metagenomic binning, comparative biology and taxonomic classification.</title>
        <authorList>
            <person name="Goeker M."/>
        </authorList>
    </citation>
    <scope>NUCLEOTIDE SEQUENCE [LARGE SCALE GENOMIC DNA]</scope>
    <source>
        <strain evidence="6 7">DSM 45765</strain>
    </source>
</reference>
<dbReference type="InterPro" id="IPR006311">
    <property type="entry name" value="TAT_signal"/>
</dbReference>
<comment type="caution">
    <text evidence="6">The sequence shown here is derived from an EMBL/GenBank/DDBJ whole genome shotgun (WGS) entry which is preliminary data.</text>
</comment>
<dbReference type="EMBL" id="SLXQ01000001">
    <property type="protein sequence ID" value="TCP57312.1"/>
    <property type="molecule type" value="Genomic_DNA"/>
</dbReference>
<name>A0A4R2R3C2_9PSEU</name>
<accession>A0A4R2R3C2</accession>
<dbReference type="Pfam" id="PF01497">
    <property type="entry name" value="Peripla_BP_2"/>
    <property type="match status" value="1"/>
</dbReference>
<organism evidence="6 7">
    <name type="scientific">Tamaricihabitans halophyticus</name>
    <dbReference type="NCBI Taxonomy" id="1262583"/>
    <lineage>
        <taxon>Bacteria</taxon>
        <taxon>Bacillati</taxon>
        <taxon>Actinomycetota</taxon>
        <taxon>Actinomycetes</taxon>
        <taxon>Pseudonocardiales</taxon>
        <taxon>Pseudonocardiaceae</taxon>
        <taxon>Tamaricihabitans</taxon>
    </lineage>
</organism>
<feature type="domain" description="Fe/B12 periplasmic-binding" evidence="5">
    <location>
        <begin position="55"/>
        <end position="331"/>
    </location>
</feature>
<dbReference type="GO" id="GO:0030288">
    <property type="term" value="C:outer membrane-bounded periplasmic space"/>
    <property type="evidence" value="ECO:0007669"/>
    <property type="project" value="TreeGrafter"/>
</dbReference>
<gene>
    <name evidence="6" type="ORF">EV191_1011266</name>
</gene>